<keyword evidence="2" id="KW-1185">Reference proteome</keyword>
<reference evidence="1 2" key="1">
    <citation type="submission" date="2017-10" db="EMBL/GenBank/DDBJ databases">
        <title>Bifidobacterium xylocopum sp. nov. and Bifidobacterium aemilianum sp. nov., from the carpenter bee (Xylocopa violacea) digestive tract.</title>
        <authorList>
            <person name="Alberoni D."/>
            <person name="Baffoni L."/>
            <person name="Di Gioia D."/>
            <person name="Gaggia F."/>
            <person name="Biavati B."/>
        </authorList>
    </citation>
    <scope>NUCLEOTIDE SEQUENCE [LARGE SCALE GENOMIC DNA]</scope>
    <source>
        <strain evidence="1 2">XV10</strain>
    </source>
</reference>
<evidence type="ECO:0000313" key="1">
    <source>
        <dbReference type="EMBL" id="RBP98688.1"/>
    </source>
</evidence>
<proteinExistence type="predicted"/>
<sequence>MALIMGVVRFAQWRVEVHEAEDRQSQLTSQYDFNPGKIVSDGQFFNANAMSQAEIQAFLDDKGKVCTAGHCLKTASFDTQTKPADQLCKAYQGASAESAAAVINKSAKACGISQKVLLAMLQKEQHLISANNPSDFQYKSAMGLSCPDDAACDPNYAGFFNQVYGAAKRYKYYQAHENEYPYRTRQLNDIRYNPNTSCGSSQVYIENEATRLLYIYTPYQPNQAALAAGYGEGDSCSAYGNRNFALIYRDWFGNPRA</sequence>
<comment type="caution">
    <text evidence="1">The sequence shown here is derived from an EMBL/GenBank/DDBJ whole genome shotgun (WGS) entry which is preliminary data.</text>
</comment>
<dbReference type="EMBL" id="PDCG01000001">
    <property type="protein sequence ID" value="RBP98688.1"/>
    <property type="molecule type" value="Genomic_DNA"/>
</dbReference>
<evidence type="ECO:0000313" key="2">
    <source>
        <dbReference type="Proteomes" id="UP000252530"/>
    </source>
</evidence>
<protein>
    <submittedName>
        <fullName evidence="1">Hemagglutinin</fullName>
    </submittedName>
</protein>
<organism evidence="1 2">
    <name type="scientific">Bifidobacterium aemilianum</name>
    <dbReference type="NCBI Taxonomy" id="2493120"/>
    <lineage>
        <taxon>Bacteria</taxon>
        <taxon>Bacillati</taxon>
        <taxon>Actinomycetota</taxon>
        <taxon>Actinomycetes</taxon>
        <taxon>Bifidobacteriales</taxon>
        <taxon>Bifidobacteriaceae</taxon>
        <taxon>Bifidobacterium</taxon>
    </lineage>
</organism>
<dbReference type="OrthoDB" id="9764271at2"/>
<gene>
    <name evidence="1" type="ORF">CRD60_01590</name>
</gene>
<accession>A0A366KBX0</accession>
<dbReference type="AlphaFoldDB" id="A0A366KBX0"/>
<dbReference type="Proteomes" id="UP000252530">
    <property type="component" value="Unassembled WGS sequence"/>
</dbReference>
<name>A0A366KBX0_9BIFI</name>